<dbReference type="WBParaSite" id="JU765_v2.g16157.t1">
    <property type="protein sequence ID" value="JU765_v2.g16157.t1"/>
    <property type="gene ID" value="JU765_v2.g16157"/>
</dbReference>
<evidence type="ECO:0000313" key="2">
    <source>
        <dbReference type="WBParaSite" id="JU765_v2.g16157.t1"/>
    </source>
</evidence>
<organism evidence="1 2">
    <name type="scientific">Panagrolaimus sp. JU765</name>
    <dbReference type="NCBI Taxonomy" id="591449"/>
    <lineage>
        <taxon>Eukaryota</taxon>
        <taxon>Metazoa</taxon>
        <taxon>Ecdysozoa</taxon>
        <taxon>Nematoda</taxon>
        <taxon>Chromadorea</taxon>
        <taxon>Rhabditida</taxon>
        <taxon>Tylenchina</taxon>
        <taxon>Panagrolaimomorpha</taxon>
        <taxon>Panagrolaimoidea</taxon>
        <taxon>Panagrolaimidae</taxon>
        <taxon>Panagrolaimus</taxon>
    </lineage>
</organism>
<sequence>MIINPEEGFIFRFYKTACDGYFEFCIDEDEPKTDGTKVICKSHDSNDQRGESFYIEVKANTSIDKNGHILVNEYMYGRKLDGKYIYLTVKSTWNCGVFFWAKEYLRYSDRNLSPYFEDVVVSMFFLGAAGFAVMLGVIVFWFRHTLLPCCFKKTEQEAEPPPDANVDIEKGQAAPQAEPPAPQVEETPKVEPTLKAVKRRAEPADDDDAEPEPSGQNTHGSSALTTMGRKLMMEKWRLEKEKKKLERLRRSQSPANKRGSRPKAKRGQQYSESSNVETTSQQKQKSSKSEKSKQKVARKIRAEASEKEKRPMNKDKEKLPERQRKPSEISQVQPNVKDVRKEDVSTRPSDVEGPSTVFSINNRVASSNKAADATSSRPSEVQGPSNARSRATSAAVDPTSSAQVFDSTLPIDPSRVSSKADASSKQFPSEKQ</sequence>
<reference evidence="2" key="1">
    <citation type="submission" date="2022-11" db="UniProtKB">
        <authorList>
            <consortium name="WormBaseParasite"/>
        </authorList>
    </citation>
    <scope>IDENTIFICATION</scope>
</reference>
<accession>A0AC34QG34</accession>
<dbReference type="Proteomes" id="UP000887576">
    <property type="component" value="Unplaced"/>
</dbReference>
<protein>
    <submittedName>
        <fullName evidence="2">Uncharacterized protein</fullName>
    </submittedName>
</protein>
<proteinExistence type="predicted"/>
<name>A0AC34QG34_9BILA</name>
<evidence type="ECO:0000313" key="1">
    <source>
        <dbReference type="Proteomes" id="UP000887576"/>
    </source>
</evidence>